<dbReference type="Pfam" id="PF07859">
    <property type="entry name" value="Abhydrolase_3"/>
    <property type="match status" value="1"/>
</dbReference>
<dbReference type="PANTHER" id="PTHR23024">
    <property type="entry name" value="ARYLACETAMIDE DEACETYLASE"/>
    <property type="match status" value="1"/>
</dbReference>
<evidence type="ECO:0000313" key="3">
    <source>
        <dbReference type="Proteomes" id="UP000001798"/>
    </source>
</evidence>
<name>A0A384JDP7_BOTFB</name>
<dbReference type="Proteomes" id="UP000001798">
    <property type="component" value="Chromosome 3"/>
</dbReference>
<dbReference type="KEGG" id="bfu:BCIN_03g07350"/>
<feature type="domain" description="Alpha/beta hydrolase fold-3" evidence="1">
    <location>
        <begin position="88"/>
        <end position="277"/>
    </location>
</feature>
<dbReference type="EMBL" id="CP009807">
    <property type="protein sequence ID" value="ATZ48537.1"/>
    <property type="molecule type" value="Genomic_DNA"/>
</dbReference>
<dbReference type="Gene3D" id="3.40.50.1820">
    <property type="entry name" value="alpha/beta hydrolase"/>
    <property type="match status" value="1"/>
</dbReference>
<dbReference type="InterPro" id="IPR029058">
    <property type="entry name" value="AB_hydrolase_fold"/>
</dbReference>
<dbReference type="RefSeq" id="XP_024547921.1">
    <property type="nucleotide sequence ID" value="XM_024692147.1"/>
</dbReference>
<evidence type="ECO:0000313" key="2">
    <source>
        <dbReference type="EMBL" id="ATZ48537.1"/>
    </source>
</evidence>
<proteinExistence type="predicted"/>
<dbReference type="InterPro" id="IPR050466">
    <property type="entry name" value="Carboxylest/Gibb_receptor"/>
</dbReference>
<accession>A0A384JDP7</accession>
<reference evidence="2" key="4">
    <citation type="submission" date="2017-12" db="EMBL/GenBank/DDBJ databases">
        <authorList>
            <person name="van Kan J."/>
        </authorList>
    </citation>
    <scope>NUCLEOTIDE SEQUENCE</scope>
    <source>
        <strain evidence="2">B05.10</strain>
    </source>
</reference>
<protein>
    <recommendedName>
        <fullName evidence="1">Alpha/beta hydrolase fold-3 domain-containing protein</fullName>
    </recommendedName>
</protein>
<dbReference type="AlphaFoldDB" id="A0A384JDP7"/>
<dbReference type="InterPro" id="IPR013094">
    <property type="entry name" value="AB_hydrolase_3"/>
</dbReference>
<organism evidence="2 3">
    <name type="scientific">Botryotinia fuckeliana (strain B05.10)</name>
    <name type="common">Noble rot fungus</name>
    <name type="synonym">Botrytis cinerea</name>
    <dbReference type="NCBI Taxonomy" id="332648"/>
    <lineage>
        <taxon>Eukaryota</taxon>
        <taxon>Fungi</taxon>
        <taxon>Dikarya</taxon>
        <taxon>Ascomycota</taxon>
        <taxon>Pezizomycotina</taxon>
        <taxon>Leotiomycetes</taxon>
        <taxon>Helotiales</taxon>
        <taxon>Sclerotiniaceae</taxon>
        <taxon>Botrytis</taxon>
    </lineage>
</organism>
<dbReference type="GO" id="GO:0016787">
    <property type="term" value="F:hydrolase activity"/>
    <property type="evidence" value="ECO:0007669"/>
    <property type="project" value="InterPro"/>
</dbReference>
<dbReference type="RefSeq" id="XP_024547922.1">
    <property type="nucleotide sequence ID" value="XM_024692148.1"/>
</dbReference>
<dbReference type="GeneID" id="36394050"/>
<dbReference type="SUPFAM" id="SSF53474">
    <property type="entry name" value="alpha/beta-Hydrolases"/>
    <property type="match status" value="1"/>
</dbReference>
<gene>
    <name evidence="2" type="ORF">BCIN_03g07350</name>
</gene>
<sequence>MALPPPLPQGPIYHPKLPIWKRVTIWLRIHFIKAFSKVFIPIFMSPYVVGRATLPTFTKTYPIHSSLTHRIFVPPTYKSGDPPLPVYLDIHGGGFVFCVPAIDDEFCSYFSSKHNILVISLDYPKAPGSTFPQPVDQLTDVVNSILEDESLPFDRSKVAIGGFSAGGCYSLAVPQASSLQGRIHGVCAFYPVPGFVTPQSVSIAARPSYATKDMLENLMPLFNYAYINPGTDLCDPRLSVMYADREMLPEKIFMVGCELDLLWYDAEFMAERLVGKDRVEGETVWERDGVRWEKVMGVEHGFESFGGRLERDKAKKEKLIARGRKMYDDAAEWLFREVYH</sequence>
<keyword evidence="3" id="KW-1185">Reference proteome</keyword>
<reference evidence="2 3" key="2">
    <citation type="journal article" date="2012" name="Eukaryot. Cell">
        <title>Genome update of Botrytis cinerea strains B05.10 and T4.</title>
        <authorList>
            <person name="Staats M."/>
            <person name="van Kan J.A."/>
        </authorList>
    </citation>
    <scope>NUCLEOTIDE SEQUENCE [LARGE SCALE GENOMIC DNA]</scope>
    <source>
        <strain evidence="2 3">B05.10</strain>
    </source>
</reference>
<evidence type="ECO:0000259" key="1">
    <source>
        <dbReference type="Pfam" id="PF07859"/>
    </source>
</evidence>
<dbReference type="OrthoDB" id="408631at2759"/>
<dbReference type="PANTHER" id="PTHR23024:SF648">
    <property type="entry name" value="ALPHA_BETA HYDROLASE FOLD PROTEIN"/>
    <property type="match status" value="1"/>
</dbReference>
<reference evidence="2 3" key="1">
    <citation type="journal article" date="2011" name="PLoS Genet.">
        <title>Genomic analysis of the necrotrophic fungal pathogens Sclerotinia sclerotiorum and Botrytis cinerea.</title>
        <authorList>
            <person name="Amselem J."/>
            <person name="Cuomo C.A."/>
            <person name="van Kan J.A."/>
            <person name="Viaud M."/>
            <person name="Benito E.P."/>
            <person name="Couloux A."/>
            <person name="Coutinho P.M."/>
            <person name="de Vries R.P."/>
            <person name="Dyer P.S."/>
            <person name="Fillinger S."/>
            <person name="Fournier E."/>
            <person name="Gout L."/>
            <person name="Hahn M."/>
            <person name="Kohn L."/>
            <person name="Lapalu N."/>
            <person name="Plummer K.M."/>
            <person name="Pradier J.M."/>
            <person name="Quevillon E."/>
            <person name="Sharon A."/>
            <person name="Simon A."/>
            <person name="ten Have A."/>
            <person name="Tudzynski B."/>
            <person name="Tudzynski P."/>
            <person name="Wincker P."/>
            <person name="Andrew M."/>
            <person name="Anthouard V."/>
            <person name="Beever R.E."/>
            <person name="Beffa R."/>
            <person name="Benoit I."/>
            <person name="Bouzid O."/>
            <person name="Brault B."/>
            <person name="Chen Z."/>
            <person name="Choquer M."/>
            <person name="Collemare J."/>
            <person name="Cotton P."/>
            <person name="Danchin E.G."/>
            <person name="Da Silva C."/>
            <person name="Gautier A."/>
            <person name="Giraud C."/>
            <person name="Giraud T."/>
            <person name="Gonzalez C."/>
            <person name="Grossetete S."/>
            <person name="Guldener U."/>
            <person name="Henrissat B."/>
            <person name="Howlett B.J."/>
            <person name="Kodira C."/>
            <person name="Kretschmer M."/>
            <person name="Lappartient A."/>
            <person name="Leroch M."/>
            <person name="Levis C."/>
            <person name="Mauceli E."/>
            <person name="Neuveglise C."/>
            <person name="Oeser B."/>
            <person name="Pearson M."/>
            <person name="Poulain J."/>
            <person name="Poussereau N."/>
            <person name="Quesneville H."/>
            <person name="Rascle C."/>
            <person name="Schumacher J."/>
            <person name="Segurens B."/>
            <person name="Sexton A."/>
            <person name="Silva E."/>
            <person name="Sirven C."/>
            <person name="Soanes D.M."/>
            <person name="Talbot N.J."/>
            <person name="Templeton M."/>
            <person name="Yandava C."/>
            <person name="Yarden O."/>
            <person name="Zeng Q."/>
            <person name="Rollins J.A."/>
            <person name="Lebrun M.H."/>
            <person name="Dickman M."/>
        </authorList>
    </citation>
    <scope>NUCLEOTIDE SEQUENCE [LARGE SCALE GENOMIC DNA]</scope>
    <source>
        <strain evidence="2 3">B05.10</strain>
    </source>
</reference>
<reference evidence="2 3" key="3">
    <citation type="journal article" date="2017" name="Mol. Plant Pathol.">
        <title>A gapless genome sequence of the fungus Botrytis cinerea.</title>
        <authorList>
            <person name="Van Kan J.A."/>
            <person name="Stassen J.H."/>
            <person name="Mosbach A."/>
            <person name="Van Der Lee T.A."/>
            <person name="Faino L."/>
            <person name="Farmer A.D."/>
            <person name="Papasotiriou D.G."/>
            <person name="Zhou S."/>
            <person name="Seidl M.F."/>
            <person name="Cottam E."/>
            <person name="Edel D."/>
            <person name="Hahn M."/>
            <person name="Schwartz D.C."/>
            <person name="Dietrich R.A."/>
            <person name="Widdison S."/>
            <person name="Scalliet G."/>
        </authorList>
    </citation>
    <scope>NUCLEOTIDE SEQUENCE [LARGE SCALE GENOMIC DNA]</scope>
    <source>
        <strain evidence="2 3">B05.10</strain>
    </source>
</reference>
<dbReference type="EMBL" id="CP009807">
    <property type="protein sequence ID" value="ATZ48536.1"/>
    <property type="molecule type" value="Genomic_DNA"/>
</dbReference>
<dbReference type="VEuPathDB" id="FungiDB:Bcin03g07350"/>